<dbReference type="InterPro" id="IPR036319">
    <property type="entry name" value="RDM1_sf"/>
</dbReference>
<evidence type="ECO:0000313" key="2">
    <source>
        <dbReference type="EMBL" id="KAK7405924.1"/>
    </source>
</evidence>
<dbReference type="Proteomes" id="UP001386955">
    <property type="component" value="Unassembled WGS sequence"/>
</dbReference>
<dbReference type="GO" id="GO:0000419">
    <property type="term" value="C:RNA polymerase V complex"/>
    <property type="evidence" value="ECO:0007669"/>
    <property type="project" value="TreeGrafter"/>
</dbReference>
<dbReference type="GO" id="GO:0080188">
    <property type="term" value="P:gene silencing by siRNA-directed DNA methylation"/>
    <property type="evidence" value="ECO:0007669"/>
    <property type="project" value="InterPro"/>
</dbReference>
<dbReference type="SUPFAM" id="SSF109920">
    <property type="entry name" value="Hypothetical protein At3g22680"/>
    <property type="match status" value="1"/>
</dbReference>
<accession>A0AAN9XSH5</accession>
<dbReference type="PANTHER" id="PTHR36366">
    <property type="entry name" value="PROTEIN RDM1"/>
    <property type="match status" value="1"/>
</dbReference>
<keyword evidence="3" id="KW-1185">Reference proteome</keyword>
<dbReference type="AlphaFoldDB" id="A0AAN9XSH5"/>
<evidence type="ECO:0000313" key="3">
    <source>
        <dbReference type="Proteomes" id="UP001386955"/>
    </source>
</evidence>
<organism evidence="2 3">
    <name type="scientific">Psophocarpus tetragonolobus</name>
    <name type="common">Winged bean</name>
    <name type="synonym">Dolichos tetragonolobus</name>
    <dbReference type="NCBI Taxonomy" id="3891"/>
    <lineage>
        <taxon>Eukaryota</taxon>
        <taxon>Viridiplantae</taxon>
        <taxon>Streptophyta</taxon>
        <taxon>Embryophyta</taxon>
        <taxon>Tracheophyta</taxon>
        <taxon>Spermatophyta</taxon>
        <taxon>Magnoliopsida</taxon>
        <taxon>eudicotyledons</taxon>
        <taxon>Gunneridae</taxon>
        <taxon>Pentapetalae</taxon>
        <taxon>rosids</taxon>
        <taxon>fabids</taxon>
        <taxon>Fabales</taxon>
        <taxon>Fabaceae</taxon>
        <taxon>Papilionoideae</taxon>
        <taxon>50 kb inversion clade</taxon>
        <taxon>NPAAA clade</taxon>
        <taxon>indigoferoid/millettioid clade</taxon>
        <taxon>Phaseoleae</taxon>
        <taxon>Psophocarpus</taxon>
    </lineage>
</organism>
<protein>
    <submittedName>
        <fullName evidence="2">Uncharacterized protein</fullName>
    </submittedName>
</protein>
<dbReference type="InterPro" id="IPR015270">
    <property type="entry name" value="RDM1_plant"/>
</dbReference>
<evidence type="ECO:0000256" key="1">
    <source>
        <dbReference type="SAM" id="MobiDB-lite"/>
    </source>
</evidence>
<dbReference type="EMBL" id="JAYMYS010000002">
    <property type="protein sequence ID" value="KAK7405924.1"/>
    <property type="molecule type" value="Genomic_DNA"/>
</dbReference>
<reference evidence="2 3" key="1">
    <citation type="submission" date="2024-01" db="EMBL/GenBank/DDBJ databases">
        <title>The genomes of 5 underutilized Papilionoideae crops provide insights into root nodulation and disease resistanc.</title>
        <authorList>
            <person name="Jiang F."/>
        </authorList>
    </citation>
    <scope>NUCLEOTIDE SEQUENCE [LARGE SCALE GENOMIC DNA]</scope>
    <source>
        <strain evidence="2">DUOXIRENSHENG_FW03</strain>
        <tissue evidence="2">Leaves</tissue>
    </source>
</reference>
<sequence length="165" mass="19023">MTSAHPCITPHLPRQPQTPSSLPQQTYKPNPLPTFLRNSQRHLLLHFRRCQSTRAATSSMLLLDSITGGRCINHLYRQLLHYLTNILLKQWDQLRIGSVNEYKLLDTIIHPRKVEATIWLIEEIHSETSSHFHIATLWNADPIYNAFVDSIFPKLDHNTSKGLLA</sequence>
<dbReference type="PANTHER" id="PTHR36366:SF1">
    <property type="entry name" value="PROTEIN RDM1"/>
    <property type="match status" value="1"/>
</dbReference>
<proteinExistence type="predicted"/>
<comment type="caution">
    <text evidence="2">The sequence shown here is derived from an EMBL/GenBank/DDBJ whole genome shotgun (WGS) entry which is preliminary data.</text>
</comment>
<dbReference type="Pfam" id="PF09187">
    <property type="entry name" value="RdDM_RDM1"/>
    <property type="match status" value="1"/>
</dbReference>
<gene>
    <name evidence="2" type="ORF">VNO78_07536</name>
</gene>
<name>A0AAN9XSH5_PSOTE</name>
<feature type="region of interest" description="Disordered" evidence="1">
    <location>
        <begin position="1"/>
        <end position="30"/>
    </location>
</feature>
<dbReference type="Gene3D" id="1.20.120.690">
    <property type="entry name" value="RDM1 protein domain"/>
    <property type="match status" value="1"/>
</dbReference>
<feature type="compositionally biased region" description="Low complexity" evidence="1">
    <location>
        <begin position="12"/>
        <end position="26"/>
    </location>
</feature>